<dbReference type="OMA" id="EMYSHVV"/>
<evidence type="ECO:0000313" key="12">
    <source>
        <dbReference type="Proteomes" id="UP000182444"/>
    </source>
</evidence>
<comment type="subcellular location">
    <subcellularLocation>
        <location evidence="2">Cytoplasm</location>
    </subcellularLocation>
    <subcellularLocation>
        <location evidence="1">Nucleus</location>
    </subcellularLocation>
</comment>
<dbReference type="Proteomes" id="UP000182444">
    <property type="component" value="Chromosome 1E"/>
</dbReference>
<name>A0A1D8NGJ8_YARLL</name>
<evidence type="ECO:0000256" key="9">
    <source>
        <dbReference type="SAM" id="MobiDB-lite"/>
    </source>
</evidence>
<dbReference type="SUPFAM" id="SSF48371">
    <property type="entry name" value="ARM repeat"/>
    <property type="match status" value="1"/>
</dbReference>
<evidence type="ECO:0000256" key="4">
    <source>
        <dbReference type="ARBA" id="ARBA00022490"/>
    </source>
</evidence>
<evidence type="ECO:0000313" key="11">
    <source>
        <dbReference type="EMBL" id="RDW29014.1"/>
    </source>
</evidence>
<keyword evidence="5" id="KW-0597">Phosphoprotein</keyword>
<dbReference type="eggNOG" id="KOG2085">
    <property type="taxonomic scope" value="Eukaryota"/>
</dbReference>
<keyword evidence="4" id="KW-0963">Cytoplasm</keyword>
<dbReference type="AlphaFoldDB" id="A0A1D8NGJ8"/>
<dbReference type="EMBL" id="CP017557">
    <property type="protein sequence ID" value="AOW04747.1"/>
    <property type="molecule type" value="Genomic_DNA"/>
</dbReference>
<reference evidence="10 12" key="1">
    <citation type="journal article" date="2016" name="PLoS ONE">
        <title>Sequence Assembly of Yarrowia lipolytica Strain W29/CLIB89 Shows Transposable Element Diversity.</title>
        <authorList>
            <person name="Magnan C."/>
            <person name="Yu J."/>
            <person name="Chang I."/>
            <person name="Jahn E."/>
            <person name="Kanomata Y."/>
            <person name="Wu J."/>
            <person name="Zeller M."/>
            <person name="Oakes M."/>
            <person name="Baldi P."/>
            <person name="Sandmeyer S."/>
        </authorList>
    </citation>
    <scope>NUCLEOTIDE SEQUENCE [LARGE SCALE GENOMIC DNA]</scope>
    <source>
        <strain evidence="10">CLIB89</strain>
        <strain evidence="12">CLIB89(W29)</strain>
    </source>
</reference>
<organism evidence="10 12">
    <name type="scientific">Yarrowia lipolytica</name>
    <name type="common">Candida lipolytica</name>
    <dbReference type="NCBI Taxonomy" id="4952"/>
    <lineage>
        <taxon>Eukaryota</taxon>
        <taxon>Fungi</taxon>
        <taxon>Dikarya</taxon>
        <taxon>Ascomycota</taxon>
        <taxon>Saccharomycotina</taxon>
        <taxon>Dipodascomycetes</taxon>
        <taxon>Dipodascales</taxon>
        <taxon>Dipodascales incertae sedis</taxon>
        <taxon>Yarrowia</taxon>
    </lineage>
</organism>
<keyword evidence="6" id="KW-0539">Nucleus</keyword>
<feature type="compositionally biased region" description="Low complexity" evidence="9">
    <location>
        <begin position="730"/>
        <end position="752"/>
    </location>
</feature>
<dbReference type="GeneID" id="2912860"/>
<dbReference type="FunFam" id="1.25.10.10:FF:000016">
    <property type="entry name" value="Serine/threonine-protein phosphatase 2A 56 kDa regulatory subunit"/>
    <property type="match status" value="1"/>
</dbReference>
<evidence type="ECO:0000313" key="10">
    <source>
        <dbReference type="EMBL" id="AOW04747.1"/>
    </source>
</evidence>
<evidence type="ECO:0000256" key="8">
    <source>
        <dbReference type="PIRNR" id="PIRNR028043"/>
    </source>
</evidence>
<dbReference type="PANTHER" id="PTHR10257:SF3">
    <property type="entry name" value="SERINE_THREONINE-PROTEIN PHOSPHATASE 2A 56 KDA REGULATORY SUBUNIT GAMMA ISOFORM"/>
    <property type="match status" value="1"/>
</dbReference>
<gene>
    <name evidence="11" type="ORF">B0I71DRAFT_126306</name>
    <name evidence="10" type="ORF">YALI1_E00437g</name>
</gene>
<feature type="region of interest" description="Disordered" evidence="9">
    <location>
        <begin position="1"/>
        <end position="165"/>
    </location>
</feature>
<dbReference type="GO" id="GO:0051754">
    <property type="term" value="P:meiotic sister chromatid cohesion, centromeric"/>
    <property type="evidence" value="ECO:0007669"/>
    <property type="project" value="UniProtKB-ARBA"/>
</dbReference>
<dbReference type="InterPro" id="IPR011989">
    <property type="entry name" value="ARM-like"/>
</dbReference>
<dbReference type="PANTHER" id="PTHR10257">
    <property type="entry name" value="SERINE/THREONINE PROTEIN PHOSPHATASE 2A PP2A REGULATORY SUBUNIT B"/>
    <property type="match status" value="1"/>
</dbReference>
<dbReference type="InterPro" id="IPR016024">
    <property type="entry name" value="ARM-type_fold"/>
</dbReference>
<dbReference type="RefSeq" id="XP_503361.1">
    <property type="nucleotide sequence ID" value="XM_503361.1"/>
</dbReference>
<feature type="region of interest" description="Disordered" evidence="9">
    <location>
        <begin position="698"/>
        <end position="793"/>
    </location>
</feature>
<dbReference type="EMBL" id="KZ858947">
    <property type="protein sequence ID" value="RDW29014.1"/>
    <property type="molecule type" value="Genomic_DNA"/>
</dbReference>
<dbReference type="GO" id="GO:0019888">
    <property type="term" value="F:protein phosphatase regulator activity"/>
    <property type="evidence" value="ECO:0007669"/>
    <property type="project" value="UniProtKB-UniRule"/>
</dbReference>
<evidence type="ECO:0000256" key="1">
    <source>
        <dbReference type="ARBA" id="ARBA00004123"/>
    </source>
</evidence>
<dbReference type="VEuPathDB" id="FungiDB:YALI1_E00437g"/>
<dbReference type="GO" id="GO:0007165">
    <property type="term" value="P:signal transduction"/>
    <property type="evidence" value="ECO:0007669"/>
    <property type="project" value="InterPro"/>
</dbReference>
<dbReference type="GO" id="GO:0005737">
    <property type="term" value="C:cytoplasm"/>
    <property type="evidence" value="ECO:0007669"/>
    <property type="project" value="UniProtKB-SubCell"/>
</dbReference>
<sequence>MMRGFKQRMLSRSKSHSESSTKNKKKEDGPKRTFSLGDRKKTPEPTPAAATPSNVQAAATPVSSSSSASSITSVSGSSGNNNSSSNNNSNNNITSGATNTTNSSNANTTNPATSSNSNPSTGNVSSMLTPQQPAQSQAALQGLQQNQQQQGQQMDTNTPPAILVEGPTQLGSAQASSHVTMGHVTGHMSTHSGTPHHHPSSPGQLETMPTDLEPPKRHSFELLNADGPEVKTPRRHNSSRLEISKERELERLPGFNEVPFRKRAELFLQKVKQCNTIFDFGDPSSDIQGKDIKRMALHELLDFVANTRITITDEMYAQVVGMFGKNIFRPTPPLVNPVGEVFDPDEDEPVCEVAWPHMQLVYEFFLKFIESPDFNHTSAKKFIDHRFVQNLLELFDSEDIRERDCLKTTLHRIYGKFLNLRAYIRRSINNVFFQFIYETERFNGVAELLEILGSIINGFALPLKDEHKIFLSRVLIPLHKAKTLSLYHPQLAYCVVQFLEKDPSLTEEVILGLLRYWPKVNSSKEVMFLNEIEDIFEVMEPTEFQRIQIPLFSQLAKCISSQHFQVAERALYYWNNEYFCTLMSENITEILPVIFPALYENSRGHWNRTIHSMVYNTMKMIMEANPQLFDQCTMVYQERQDLKEEHEALVAKWWDMVVERAANSQENVDSPQFAKLLNQAQEEFSMLKTEDRDLQMSGIPEEGEEDSNKLANNQGPEEGMEHDHHEQHQQHQGLGQHEQQQQQQQGVEQQQQPHNIQPLGVVTNHETPVVAHNDEEHTGFHTPRGSSDFPFGY</sequence>
<dbReference type="PIRSF" id="PIRSF028043">
    <property type="entry name" value="PP2A_B56"/>
    <property type="match status" value="1"/>
</dbReference>
<dbReference type="Pfam" id="PF01603">
    <property type="entry name" value="B56"/>
    <property type="match status" value="1"/>
</dbReference>
<dbReference type="GO" id="GO:0098813">
    <property type="term" value="P:nuclear chromosome segregation"/>
    <property type="evidence" value="ECO:0007669"/>
    <property type="project" value="UniProtKB-ARBA"/>
</dbReference>
<dbReference type="OrthoDB" id="10264446at2759"/>
<dbReference type="GO" id="GO:0000159">
    <property type="term" value="C:protein phosphatase type 2A complex"/>
    <property type="evidence" value="ECO:0007669"/>
    <property type="project" value="UniProtKB-UniRule"/>
</dbReference>
<evidence type="ECO:0000256" key="3">
    <source>
        <dbReference type="ARBA" id="ARBA00008259"/>
    </source>
</evidence>
<feature type="compositionally biased region" description="Basic and acidic residues" evidence="9">
    <location>
        <begin position="15"/>
        <end position="43"/>
    </location>
</feature>
<feature type="compositionally biased region" description="Low complexity" evidence="9">
    <location>
        <begin position="47"/>
        <end position="153"/>
    </location>
</feature>
<protein>
    <recommendedName>
        <fullName evidence="8">Serine/threonine-protein phosphatase 2A 56 kDa regulatory subunit</fullName>
    </recommendedName>
</protein>
<feature type="region of interest" description="Disordered" evidence="9">
    <location>
        <begin position="183"/>
        <end position="210"/>
    </location>
</feature>
<evidence type="ECO:0000313" key="13">
    <source>
        <dbReference type="Proteomes" id="UP000256601"/>
    </source>
</evidence>
<accession>A0A1D8NGJ8</accession>
<evidence type="ECO:0000256" key="7">
    <source>
        <dbReference type="ARBA" id="ARBA00064351"/>
    </source>
</evidence>
<feature type="compositionally biased region" description="Basic and acidic residues" evidence="9">
    <location>
        <begin position="719"/>
        <end position="729"/>
    </location>
</feature>
<dbReference type="GO" id="GO:0005634">
    <property type="term" value="C:nucleus"/>
    <property type="evidence" value="ECO:0007669"/>
    <property type="project" value="UniProtKB-SubCell"/>
</dbReference>
<dbReference type="Gene3D" id="1.25.10.10">
    <property type="entry name" value="Leucine-rich Repeat Variant"/>
    <property type="match status" value="1"/>
</dbReference>
<evidence type="ECO:0000256" key="6">
    <source>
        <dbReference type="ARBA" id="ARBA00023242"/>
    </source>
</evidence>
<dbReference type="GO" id="GO:1901991">
    <property type="term" value="P:negative regulation of mitotic cell cycle phase transition"/>
    <property type="evidence" value="ECO:0007669"/>
    <property type="project" value="UniProtKB-ARBA"/>
</dbReference>
<evidence type="ECO:0000256" key="2">
    <source>
        <dbReference type="ARBA" id="ARBA00004496"/>
    </source>
</evidence>
<comment type="similarity">
    <text evidence="3">Belongs to the phosphatase 2A regulatory subunit B family.</text>
</comment>
<comment type="subunit">
    <text evidence="7">PP2A consists of a common heterodimeric core enzyme, composed of a 36 kDa catalytic subunit (subunit C) and a 65 kDa constant regulatory subunit (PR65 or subunit A), that associates with a variety of regulatory subunits. Proteins that associate with the core dimer include three families of regulatory subunits B (the R2/B/PR55/B55, R3/B''/PR72/PR130/PR59 and R5/B'/B56 families), the 48 kDa variable regulatory subunit, viral proteins, and cell signaling molecules.</text>
</comment>
<reference evidence="11 13" key="2">
    <citation type="submission" date="2018-07" db="EMBL/GenBank/DDBJ databases">
        <title>Draft Genome Assemblies for Five Robust Yarrowia lipolytica Strains Exhibiting High Lipid Production and Pentose Sugar Utilization and Sugar Alcohol Secretion from Undetoxified Lignocellulosic Biomass Hydrolysates.</title>
        <authorList>
            <consortium name="DOE Joint Genome Institute"/>
            <person name="Walker C."/>
            <person name="Ryu S."/>
            <person name="Na H."/>
            <person name="Zane M."/>
            <person name="LaButti K."/>
            <person name="Lipzen A."/>
            <person name="Haridas S."/>
            <person name="Barry K."/>
            <person name="Grigoriev I.V."/>
            <person name="Quarterman J."/>
            <person name="Slininger P."/>
            <person name="Dien B."/>
            <person name="Trinh C.T."/>
        </authorList>
    </citation>
    <scope>NUCLEOTIDE SEQUENCE [LARGE SCALE GENOMIC DNA]</scope>
    <source>
        <strain evidence="11 13">YB392</strain>
    </source>
</reference>
<dbReference type="Proteomes" id="UP000256601">
    <property type="component" value="Unassembled WGS sequence"/>
</dbReference>
<proteinExistence type="inferred from homology"/>
<comment type="function">
    <text evidence="8">The B regulatory subunit might modulate substrate selectivity and catalytic activity, and also might direct the localization of the catalytic enzyme to a particular subcellular compartment.</text>
</comment>
<dbReference type="GO" id="GO:0000776">
    <property type="term" value="C:kinetochore"/>
    <property type="evidence" value="ECO:0007669"/>
    <property type="project" value="UniProtKB-ARBA"/>
</dbReference>
<dbReference type="KEGG" id="yli:2912860"/>
<evidence type="ECO:0000256" key="5">
    <source>
        <dbReference type="ARBA" id="ARBA00022553"/>
    </source>
</evidence>
<dbReference type="VEuPathDB" id="FungiDB:YALI0_E00154g"/>
<dbReference type="GO" id="GO:0005816">
    <property type="term" value="C:spindle pole body"/>
    <property type="evidence" value="ECO:0007669"/>
    <property type="project" value="UniProtKB-ARBA"/>
</dbReference>
<feature type="compositionally biased region" description="Basic residues" evidence="9">
    <location>
        <begin position="1"/>
        <end position="14"/>
    </location>
</feature>
<dbReference type="InterPro" id="IPR002554">
    <property type="entry name" value="PP2A_B56"/>
</dbReference>